<dbReference type="Proteomes" id="UP001446871">
    <property type="component" value="Unassembled WGS sequence"/>
</dbReference>
<keyword evidence="3" id="KW-1185">Reference proteome</keyword>
<sequence length="386" mass="41486">MTPAPAPAYGGWDNRASTEVTHISETQQRGSTIIPETPLGQQPNTQSNQFAPSSISSVSFGSSAIGNLNSPQPVDPAMGTGPQLMHYPPNDLDNGDYELPPPGGQRPRDSSEVSQIPASHYNPLQSSSMGNDESFSSLPIEVPLHFPSSPPRLANPINTSSSPPYDGGFRSSSQHTNPAATPTPNPSSQASGAGPSGNQLAPPRLPNSSGLFVPEPSPFNPSQFPAPLSSSQSSQPQYNPNLEIHSPAPNAPLPALNNILIPPALCDLQARLNHDRRSFQPAQQSRDLRVDERGYWVVHTSNWTPQRWLATWSHLTEFVGGGNAGWGVSVRREGDGSQLRVYCFGTMVEHVWWLLFQASEGSVMATGGRWRDAGGEVVLEVPPRPY</sequence>
<comment type="caution">
    <text evidence="2">The sequence shown here is derived from an EMBL/GenBank/DDBJ whole genome shotgun (WGS) entry which is preliminary data.</text>
</comment>
<dbReference type="EMBL" id="JAQQWM010000009">
    <property type="protein sequence ID" value="KAK8046107.1"/>
    <property type="molecule type" value="Genomic_DNA"/>
</dbReference>
<name>A0ABR1THP0_9PEZI</name>
<reference evidence="2 3" key="1">
    <citation type="submission" date="2023-01" db="EMBL/GenBank/DDBJ databases">
        <title>Analysis of 21 Apiospora genomes using comparative genomics revels a genus with tremendous synthesis potential of carbohydrate active enzymes and secondary metabolites.</title>
        <authorList>
            <person name="Sorensen T."/>
        </authorList>
    </citation>
    <scope>NUCLEOTIDE SEQUENCE [LARGE SCALE GENOMIC DNA]</scope>
    <source>
        <strain evidence="2 3">CBS 83171</strain>
    </source>
</reference>
<feature type="compositionally biased region" description="Polar residues" evidence="1">
    <location>
        <begin position="39"/>
        <end position="49"/>
    </location>
</feature>
<feature type="region of interest" description="Disordered" evidence="1">
    <location>
        <begin position="1"/>
        <end position="115"/>
    </location>
</feature>
<accession>A0ABR1THP0</accession>
<protein>
    <submittedName>
        <fullName evidence="2">Uncharacterized protein</fullName>
    </submittedName>
</protein>
<gene>
    <name evidence="2" type="ORF">PG996_014171</name>
</gene>
<evidence type="ECO:0000313" key="2">
    <source>
        <dbReference type="EMBL" id="KAK8046107.1"/>
    </source>
</evidence>
<feature type="region of interest" description="Disordered" evidence="1">
    <location>
        <begin position="141"/>
        <end position="246"/>
    </location>
</feature>
<evidence type="ECO:0000313" key="3">
    <source>
        <dbReference type="Proteomes" id="UP001446871"/>
    </source>
</evidence>
<organism evidence="2 3">
    <name type="scientific">Apiospora saccharicola</name>
    <dbReference type="NCBI Taxonomy" id="335842"/>
    <lineage>
        <taxon>Eukaryota</taxon>
        <taxon>Fungi</taxon>
        <taxon>Dikarya</taxon>
        <taxon>Ascomycota</taxon>
        <taxon>Pezizomycotina</taxon>
        <taxon>Sordariomycetes</taxon>
        <taxon>Xylariomycetidae</taxon>
        <taxon>Amphisphaeriales</taxon>
        <taxon>Apiosporaceae</taxon>
        <taxon>Apiospora</taxon>
    </lineage>
</organism>
<evidence type="ECO:0000256" key="1">
    <source>
        <dbReference type="SAM" id="MobiDB-lite"/>
    </source>
</evidence>
<feature type="compositionally biased region" description="Polar residues" evidence="1">
    <location>
        <begin position="15"/>
        <end position="31"/>
    </location>
</feature>
<feature type="compositionally biased region" description="Low complexity" evidence="1">
    <location>
        <begin position="176"/>
        <end position="199"/>
    </location>
</feature>
<feature type="compositionally biased region" description="Low complexity" evidence="1">
    <location>
        <begin position="50"/>
        <end position="66"/>
    </location>
</feature>
<feature type="compositionally biased region" description="Low complexity" evidence="1">
    <location>
        <begin position="221"/>
        <end position="237"/>
    </location>
</feature>
<proteinExistence type="predicted"/>